<dbReference type="InterPro" id="IPR000408">
    <property type="entry name" value="Reg_chr_condens"/>
</dbReference>
<dbReference type="Pfam" id="PF08546">
    <property type="entry name" value="ApbA_C"/>
    <property type="match status" value="1"/>
</dbReference>
<evidence type="ECO:0008006" key="11">
    <source>
        <dbReference type="Google" id="ProtNLM"/>
    </source>
</evidence>
<keyword evidence="2" id="KW-0677">Repeat</keyword>
<dbReference type="NCBIfam" id="TIGR00745">
    <property type="entry name" value="apbA_panE"/>
    <property type="match status" value="1"/>
</dbReference>
<dbReference type="OrthoDB" id="3609at2759"/>
<dbReference type="InterPro" id="IPR013752">
    <property type="entry name" value="KPA_reductase"/>
</dbReference>
<dbReference type="Pfam" id="PF02558">
    <property type="entry name" value="ApbA"/>
    <property type="match status" value="1"/>
</dbReference>
<dbReference type="PROSITE" id="PS00626">
    <property type="entry name" value="RCC1_2"/>
    <property type="match status" value="3"/>
</dbReference>
<evidence type="ECO:0000256" key="2">
    <source>
        <dbReference type="ARBA" id="ARBA00022737"/>
    </source>
</evidence>
<dbReference type="PRINTS" id="PR00633">
    <property type="entry name" value="RCCNDNSATION"/>
</dbReference>
<dbReference type="InterPro" id="IPR058923">
    <property type="entry name" value="RCC1-like_dom"/>
</dbReference>
<dbReference type="FunFam" id="1.10.1040.10:FF:000017">
    <property type="entry name" value="2-dehydropantoate 2-reductase"/>
    <property type="match status" value="1"/>
</dbReference>
<gene>
    <name evidence="9" type="ORF">INT46_000188</name>
</gene>
<organism evidence="9 10">
    <name type="scientific">Mucor plumbeus</name>
    <dbReference type="NCBI Taxonomy" id="97098"/>
    <lineage>
        <taxon>Eukaryota</taxon>
        <taxon>Fungi</taxon>
        <taxon>Fungi incertae sedis</taxon>
        <taxon>Mucoromycota</taxon>
        <taxon>Mucoromycotina</taxon>
        <taxon>Mucoromycetes</taxon>
        <taxon>Mucorales</taxon>
        <taxon>Mucorineae</taxon>
        <taxon>Mucoraceae</taxon>
        <taxon>Mucor</taxon>
    </lineage>
</organism>
<feature type="repeat" description="RCC1" evidence="5">
    <location>
        <begin position="113"/>
        <end position="160"/>
    </location>
</feature>
<dbReference type="Gene3D" id="2.130.10.30">
    <property type="entry name" value="Regulator of chromosome condensation 1/beta-lactamase-inhibitor protein II"/>
    <property type="match status" value="2"/>
</dbReference>
<evidence type="ECO:0000256" key="1">
    <source>
        <dbReference type="ARBA" id="ARBA00007870"/>
    </source>
</evidence>
<dbReference type="Gene3D" id="3.40.50.720">
    <property type="entry name" value="NAD(P)-binding Rossmann-like Domain"/>
    <property type="match status" value="1"/>
</dbReference>
<sequence length="739" mass="81194">MTKLYAFGSNGSGQLGIGNTEDTNSPTLCLGLPSDDSIVKVSGGGNHSAVLTKQGHIYLAGLSQYGEDHMKSLSQKTDQDNKDWLCYQRRFDSMKWKDIVCGWAFTIALSSTGRLYGIGTSRWNELAGHSTENLVEIDANLTDIISVASGWRHTVALDVHGQVYGWGWGRHGQLGPLDIPPTDKKDIRSVRKINMPQSIAQIACGHLHTLLRGQDGTVYAFGSNKYGQIGEVGDTHIISHHASWIDAGWHHSAILDNEGKLQLFGRNDRGQLGQTQSHPFSKIACGSEHTIAITKDTNQVMAWGWNEHGNCVSDKDFVSEPVFLNQFPKANIIGAGCATSWLGFANVRGISSINPVGNLKKSVNHYKSHSISCGTVMSITHSVSTLNNKPPVSSSILHSSSFSNHNYVQYRLYSMTSQTRLLTVGTGAVGAIYSWRLSKTCNVTAVCRSNYEIVKNDGFNIDSAKFGKDVFRPDQVTRTVSECVTSEPFDYILVTLKALPECYNVADIIAPAVTKDTTIVLIQNGLGVEEPITERFPDNPIISIVAYIGTSQTEPGKIKMVGKESLVVGKYLGAKRDSEKQRAEFIELLKKGDVDVQIVEDVEKVRWQKLFWNSAFSPVCAMTGMNTTELLENKEAMKAVKDVMGEVIDAAIANGYEFDHDEQMKNMISRTEATAKNYKPSMQLDKERCSPMEIEVILGTPLKRAKAKGLSVPHLELIHSICSAANAQIMNQQSKKSQL</sequence>
<dbReference type="PANTHER" id="PTHR21708">
    <property type="entry name" value="PROBABLE 2-DEHYDROPANTOATE 2-REDUCTASE"/>
    <property type="match status" value="1"/>
</dbReference>
<comment type="caution">
    <text evidence="9">The sequence shown here is derived from an EMBL/GenBank/DDBJ whole genome shotgun (WGS) entry which is preliminary data.</text>
</comment>
<protein>
    <recommendedName>
        <fullName evidence="11">2-dehydropantoate 2-reductase</fullName>
    </recommendedName>
</protein>
<feature type="domain" description="Ketopantoate reductase C-terminal" evidence="7">
    <location>
        <begin position="601"/>
        <end position="723"/>
    </location>
</feature>
<dbReference type="GO" id="GO:0015940">
    <property type="term" value="P:pantothenate biosynthetic process"/>
    <property type="evidence" value="ECO:0007669"/>
    <property type="project" value="InterPro"/>
</dbReference>
<evidence type="ECO:0000313" key="9">
    <source>
        <dbReference type="EMBL" id="KAG2190691.1"/>
    </source>
</evidence>
<dbReference type="Proteomes" id="UP000650833">
    <property type="component" value="Unassembled WGS sequence"/>
</dbReference>
<dbReference type="PROSITE" id="PS50012">
    <property type="entry name" value="RCC1_3"/>
    <property type="match status" value="5"/>
</dbReference>
<keyword evidence="4" id="KW-0560">Oxidoreductase</keyword>
<dbReference type="Pfam" id="PF25390">
    <property type="entry name" value="WD40_RLD"/>
    <property type="match status" value="1"/>
</dbReference>
<evidence type="ECO:0000259" key="8">
    <source>
        <dbReference type="Pfam" id="PF25390"/>
    </source>
</evidence>
<evidence type="ECO:0000313" key="10">
    <source>
        <dbReference type="Proteomes" id="UP000650833"/>
    </source>
</evidence>
<dbReference type="PANTHER" id="PTHR21708:SF30">
    <property type="entry name" value="2-DEHYDROPANTOATE 2-REDUCTASE-RELATED"/>
    <property type="match status" value="1"/>
</dbReference>
<feature type="repeat" description="RCC1" evidence="5">
    <location>
        <begin position="2"/>
        <end position="54"/>
    </location>
</feature>
<dbReference type="InterPro" id="IPR051402">
    <property type="entry name" value="KPR-Related"/>
</dbReference>
<reference evidence="9" key="1">
    <citation type="submission" date="2020-12" db="EMBL/GenBank/DDBJ databases">
        <title>Metabolic potential, ecology and presence of endohyphal bacteria is reflected in genomic diversity of Mucoromycotina.</title>
        <authorList>
            <person name="Muszewska A."/>
            <person name="Okrasinska A."/>
            <person name="Steczkiewicz K."/>
            <person name="Drgas O."/>
            <person name="Orlowska M."/>
            <person name="Perlinska-Lenart U."/>
            <person name="Aleksandrzak-Piekarczyk T."/>
            <person name="Szatraj K."/>
            <person name="Zielenkiewicz U."/>
            <person name="Pilsyk S."/>
            <person name="Malc E."/>
            <person name="Mieczkowski P."/>
            <person name="Kruszewska J.S."/>
            <person name="Biernat P."/>
            <person name="Pawlowska J."/>
        </authorList>
    </citation>
    <scope>NUCLEOTIDE SEQUENCE</scope>
    <source>
        <strain evidence="9">CBS 226.32</strain>
    </source>
</reference>
<keyword evidence="3" id="KW-0521">NADP</keyword>
<evidence type="ECO:0000256" key="3">
    <source>
        <dbReference type="ARBA" id="ARBA00022857"/>
    </source>
</evidence>
<name>A0A8H7QE21_9FUNG</name>
<dbReference type="SUPFAM" id="SSF50985">
    <property type="entry name" value="RCC1/BLIP-II"/>
    <property type="match status" value="1"/>
</dbReference>
<dbReference type="InterPro" id="IPR009091">
    <property type="entry name" value="RCC1/BLIP-II"/>
</dbReference>
<feature type="domain" description="Ketopantoate reductase N-terminal" evidence="6">
    <location>
        <begin position="423"/>
        <end position="571"/>
    </location>
</feature>
<dbReference type="InterPro" id="IPR013332">
    <property type="entry name" value="KPR_N"/>
</dbReference>
<dbReference type="Gene3D" id="1.10.1040.10">
    <property type="entry name" value="N-(1-d-carboxylethyl)-l-norvaline Dehydrogenase, domain 2"/>
    <property type="match status" value="1"/>
</dbReference>
<feature type="repeat" description="RCC1" evidence="5">
    <location>
        <begin position="161"/>
        <end position="215"/>
    </location>
</feature>
<dbReference type="EMBL" id="JAEPRC010000919">
    <property type="protein sequence ID" value="KAG2190691.1"/>
    <property type="molecule type" value="Genomic_DNA"/>
</dbReference>
<keyword evidence="10" id="KW-1185">Reference proteome</keyword>
<dbReference type="GO" id="GO:0008677">
    <property type="term" value="F:2-dehydropantoate 2-reductase activity"/>
    <property type="evidence" value="ECO:0007669"/>
    <property type="project" value="InterPro"/>
</dbReference>
<evidence type="ECO:0000259" key="6">
    <source>
        <dbReference type="Pfam" id="PF02558"/>
    </source>
</evidence>
<evidence type="ECO:0000259" key="7">
    <source>
        <dbReference type="Pfam" id="PF08546"/>
    </source>
</evidence>
<dbReference type="InterPro" id="IPR036291">
    <property type="entry name" value="NAD(P)-bd_dom_sf"/>
</dbReference>
<dbReference type="InterPro" id="IPR013328">
    <property type="entry name" value="6PGD_dom2"/>
</dbReference>
<dbReference type="SUPFAM" id="SSF51735">
    <property type="entry name" value="NAD(P)-binding Rossmann-fold domains"/>
    <property type="match status" value="1"/>
</dbReference>
<proteinExistence type="inferred from homology"/>
<dbReference type="GO" id="GO:0005737">
    <property type="term" value="C:cytoplasm"/>
    <property type="evidence" value="ECO:0007669"/>
    <property type="project" value="TreeGrafter"/>
</dbReference>
<dbReference type="AlphaFoldDB" id="A0A8H7QE21"/>
<feature type="repeat" description="RCC1" evidence="5">
    <location>
        <begin position="216"/>
        <end position="258"/>
    </location>
</feature>
<feature type="domain" description="RCC1-like" evidence="8">
    <location>
        <begin position="4"/>
        <end position="338"/>
    </location>
</feature>
<comment type="similarity">
    <text evidence="1">Belongs to the ketopantoate reductase family.</text>
</comment>
<feature type="repeat" description="RCC1" evidence="5">
    <location>
        <begin position="259"/>
        <end position="296"/>
    </location>
</feature>
<evidence type="ECO:0000256" key="4">
    <source>
        <dbReference type="ARBA" id="ARBA00023002"/>
    </source>
</evidence>
<evidence type="ECO:0000256" key="5">
    <source>
        <dbReference type="PROSITE-ProRule" id="PRU00235"/>
    </source>
</evidence>
<accession>A0A8H7QE21</accession>
<dbReference type="SUPFAM" id="SSF48179">
    <property type="entry name" value="6-phosphogluconate dehydrogenase C-terminal domain-like"/>
    <property type="match status" value="1"/>
</dbReference>
<dbReference type="InterPro" id="IPR008927">
    <property type="entry name" value="6-PGluconate_DH-like_C_sf"/>
</dbReference>
<dbReference type="InterPro" id="IPR003710">
    <property type="entry name" value="ApbA"/>
</dbReference>